<proteinExistence type="inferred from homology"/>
<dbReference type="GO" id="GO:0015562">
    <property type="term" value="F:efflux transmembrane transporter activity"/>
    <property type="evidence" value="ECO:0007669"/>
    <property type="project" value="InterPro"/>
</dbReference>
<comment type="similarity">
    <text evidence="1">Belongs to the outer membrane factor (OMF) (TC 1.B.17) family.</text>
</comment>
<dbReference type="EMBL" id="CP011125">
    <property type="protein sequence ID" value="AKF03246.1"/>
    <property type="molecule type" value="Genomic_DNA"/>
</dbReference>
<dbReference type="PANTHER" id="PTHR30203">
    <property type="entry name" value="OUTER MEMBRANE CATION EFFLUX PROTEIN"/>
    <property type="match status" value="1"/>
</dbReference>
<accession>A0A0F6VZ91</accession>
<evidence type="ECO:0000313" key="2">
    <source>
        <dbReference type="EMBL" id="AKF03246.1"/>
    </source>
</evidence>
<name>A0A0F6VZ91_9BACT</name>
<keyword evidence="3" id="KW-1185">Reference proteome</keyword>
<dbReference type="PANTHER" id="PTHR30203:SF24">
    <property type="entry name" value="BLR4935 PROTEIN"/>
    <property type="match status" value="1"/>
</dbReference>
<dbReference type="KEGG" id="samy:DB32_000395"/>
<reference evidence="2 3" key="1">
    <citation type="submission" date="2015-03" db="EMBL/GenBank/DDBJ databases">
        <title>Genome assembly of Sandaracinus amylolyticus DSM 53668.</title>
        <authorList>
            <person name="Sharma G."/>
            <person name="Subramanian S."/>
        </authorList>
    </citation>
    <scope>NUCLEOTIDE SEQUENCE [LARGE SCALE GENOMIC DNA]</scope>
    <source>
        <strain evidence="2 3">DSM 53668</strain>
    </source>
</reference>
<dbReference type="STRING" id="927083.DB32_000395"/>
<dbReference type="SUPFAM" id="SSF56954">
    <property type="entry name" value="Outer membrane efflux proteins (OEP)"/>
    <property type="match status" value="1"/>
</dbReference>
<protein>
    <submittedName>
        <fullName evidence="2">Copper tolerance protein</fullName>
    </submittedName>
</protein>
<evidence type="ECO:0000313" key="3">
    <source>
        <dbReference type="Proteomes" id="UP000034883"/>
    </source>
</evidence>
<dbReference type="AlphaFoldDB" id="A0A0F6VZ91"/>
<evidence type="ECO:0000256" key="1">
    <source>
        <dbReference type="ARBA" id="ARBA00007613"/>
    </source>
</evidence>
<dbReference type="Gene3D" id="1.20.1600.10">
    <property type="entry name" value="Outer membrane efflux proteins (OEP)"/>
    <property type="match status" value="1"/>
</dbReference>
<organism evidence="2 3">
    <name type="scientific">Sandaracinus amylolyticus</name>
    <dbReference type="NCBI Taxonomy" id="927083"/>
    <lineage>
        <taxon>Bacteria</taxon>
        <taxon>Pseudomonadati</taxon>
        <taxon>Myxococcota</taxon>
        <taxon>Polyangia</taxon>
        <taxon>Polyangiales</taxon>
        <taxon>Sandaracinaceae</taxon>
        <taxon>Sandaracinus</taxon>
    </lineage>
</organism>
<sequence>MLALLGAGCATTSIRADLDRIETISGHALPPDVLDRVDPVGDARAREILRAPLDADDAVRLAIANHRELRAALRELGIERGRVLQAGLLPNPEIEIDLRSQDDPEQPLQVELYAEFELTHALLTPMRVDVASRELDAARFRAAGRVIETAYLARATFYDAQAAEQRLAVAVRALDALAAARDTATMLFDAGNVPELDLATQIAAYEEARAVTAELELARAASRERLHRVLGLHGDATEWTIAAPLDDVPEESEIPDALERQAIESSVELAETRMRLEAIAGRVGLSRTEGWLPDVTVDVHAEQDGQTWEMGGGASIELPLFDRNEGTTAAYEAEFDGLMERYEGAAIDIRSAARDARNRLVSAHLRAKQYGTVIVPARARVFRQTLLQYNAMQVGVFELVTALRAQLAAELSSIDALRDYWTARAAMEALLRGRRVSGEVVSSSTGIGAGEQSAGGH</sequence>
<dbReference type="Pfam" id="PF02321">
    <property type="entry name" value="OEP"/>
    <property type="match status" value="1"/>
</dbReference>
<dbReference type="Proteomes" id="UP000034883">
    <property type="component" value="Chromosome"/>
</dbReference>
<gene>
    <name evidence="2" type="ORF">DB32_000395</name>
</gene>
<dbReference type="InterPro" id="IPR003423">
    <property type="entry name" value="OMP_efflux"/>
</dbReference>
<dbReference type="InterPro" id="IPR010131">
    <property type="entry name" value="MdtP/NodT-like"/>
</dbReference>